<sequence>MLAAVPPAPNPFRTLEPEGAAMTPVSTRTRPQTHRRPGAPTVTVTIEIPADDPRLVRRLTAALAGLGQGRVTIAGEDPAAPPAAPEAKPAAALVIDVPGREVLLRGAPVALTRLEFELLAFLARYPGMVHTRAELLQYVWETPDTGIPGRTVDVHVRRLRSKLGEFDELVGTVRGVGYRFTRSRQVEYRTGTASPAADRLLAA</sequence>
<evidence type="ECO:0000256" key="4">
    <source>
        <dbReference type="ARBA" id="ARBA00023125"/>
    </source>
</evidence>
<evidence type="ECO:0000256" key="6">
    <source>
        <dbReference type="PROSITE-ProRule" id="PRU01091"/>
    </source>
</evidence>
<evidence type="ECO:0000256" key="3">
    <source>
        <dbReference type="ARBA" id="ARBA00023015"/>
    </source>
</evidence>
<evidence type="ECO:0000256" key="2">
    <source>
        <dbReference type="ARBA" id="ARBA00023012"/>
    </source>
</evidence>
<evidence type="ECO:0000259" key="8">
    <source>
        <dbReference type="PROSITE" id="PS51755"/>
    </source>
</evidence>
<feature type="compositionally biased region" description="Pro residues" evidence="7">
    <location>
        <begin position="1"/>
        <end position="10"/>
    </location>
</feature>
<protein>
    <submittedName>
        <fullName evidence="9">Winged helix-turn-helix transcriptional regulator</fullName>
    </submittedName>
</protein>
<dbReference type="InterPro" id="IPR016032">
    <property type="entry name" value="Sig_transdc_resp-reg_C-effctor"/>
</dbReference>
<dbReference type="EMBL" id="JAGFNP010000002">
    <property type="protein sequence ID" value="MBO3732032.1"/>
    <property type="molecule type" value="Genomic_DNA"/>
</dbReference>
<dbReference type="InterPro" id="IPR036388">
    <property type="entry name" value="WH-like_DNA-bd_sf"/>
</dbReference>
<reference evidence="9 10" key="1">
    <citation type="submission" date="2021-03" db="EMBL/GenBank/DDBJ databases">
        <title>Glycomyces sp. nov., a novel actinomycete isolated from soil.</title>
        <authorList>
            <person name="Yang X."/>
            <person name="Xu X."/>
        </authorList>
    </citation>
    <scope>NUCLEOTIDE SEQUENCE [LARGE SCALE GENOMIC DNA]</scope>
    <source>
        <strain evidence="9 10">NEAU-S30</strain>
    </source>
</reference>
<dbReference type="Pfam" id="PF00486">
    <property type="entry name" value="Trans_reg_C"/>
    <property type="match status" value="1"/>
</dbReference>
<accession>A0ABS3U2X8</accession>
<evidence type="ECO:0000256" key="5">
    <source>
        <dbReference type="ARBA" id="ARBA00023163"/>
    </source>
</evidence>
<comment type="caution">
    <text evidence="9">The sequence shown here is derived from an EMBL/GenBank/DDBJ whole genome shotgun (WGS) entry which is preliminary data.</text>
</comment>
<feature type="DNA-binding region" description="OmpR/PhoB-type" evidence="6">
    <location>
        <begin position="84"/>
        <end position="182"/>
    </location>
</feature>
<dbReference type="Gene3D" id="1.10.10.10">
    <property type="entry name" value="Winged helix-like DNA-binding domain superfamily/Winged helix DNA-binding domain"/>
    <property type="match status" value="1"/>
</dbReference>
<feature type="domain" description="OmpR/PhoB-type" evidence="8">
    <location>
        <begin position="84"/>
        <end position="182"/>
    </location>
</feature>
<keyword evidence="4 6" id="KW-0238">DNA-binding</keyword>
<dbReference type="PANTHER" id="PTHR48111:SF1">
    <property type="entry name" value="TWO-COMPONENT RESPONSE REGULATOR ORR33"/>
    <property type="match status" value="1"/>
</dbReference>
<evidence type="ECO:0000256" key="7">
    <source>
        <dbReference type="SAM" id="MobiDB-lite"/>
    </source>
</evidence>
<dbReference type="SMART" id="SM00862">
    <property type="entry name" value="Trans_reg_C"/>
    <property type="match status" value="1"/>
</dbReference>
<dbReference type="InterPro" id="IPR039420">
    <property type="entry name" value="WalR-like"/>
</dbReference>
<dbReference type="PROSITE" id="PS51755">
    <property type="entry name" value="OMPR_PHOB"/>
    <property type="match status" value="1"/>
</dbReference>
<dbReference type="SUPFAM" id="SSF46894">
    <property type="entry name" value="C-terminal effector domain of the bipartite response regulators"/>
    <property type="match status" value="1"/>
</dbReference>
<evidence type="ECO:0000256" key="1">
    <source>
        <dbReference type="ARBA" id="ARBA00022553"/>
    </source>
</evidence>
<keyword evidence="10" id="KW-1185">Reference proteome</keyword>
<proteinExistence type="predicted"/>
<evidence type="ECO:0000313" key="9">
    <source>
        <dbReference type="EMBL" id="MBO3732032.1"/>
    </source>
</evidence>
<dbReference type="PANTHER" id="PTHR48111">
    <property type="entry name" value="REGULATOR OF RPOS"/>
    <property type="match status" value="1"/>
</dbReference>
<organism evidence="9 10">
    <name type="scientific">Glycomyces niveus</name>
    <dbReference type="NCBI Taxonomy" id="2820287"/>
    <lineage>
        <taxon>Bacteria</taxon>
        <taxon>Bacillati</taxon>
        <taxon>Actinomycetota</taxon>
        <taxon>Actinomycetes</taxon>
        <taxon>Glycomycetales</taxon>
        <taxon>Glycomycetaceae</taxon>
        <taxon>Glycomyces</taxon>
    </lineage>
</organism>
<feature type="region of interest" description="Disordered" evidence="7">
    <location>
        <begin position="1"/>
        <end position="39"/>
    </location>
</feature>
<evidence type="ECO:0000313" key="10">
    <source>
        <dbReference type="Proteomes" id="UP000681341"/>
    </source>
</evidence>
<name>A0ABS3U2X8_9ACTN</name>
<keyword evidence="2" id="KW-0902">Two-component regulatory system</keyword>
<keyword evidence="3" id="KW-0805">Transcription regulation</keyword>
<dbReference type="InterPro" id="IPR001867">
    <property type="entry name" value="OmpR/PhoB-type_DNA-bd"/>
</dbReference>
<gene>
    <name evidence="9" type="ORF">J5V16_04300</name>
</gene>
<keyword evidence="5" id="KW-0804">Transcription</keyword>
<dbReference type="Proteomes" id="UP000681341">
    <property type="component" value="Unassembled WGS sequence"/>
</dbReference>
<keyword evidence="1" id="KW-0597">Phosphoprotein</keyword>
<dbReference type="CDD" id="cd00383">
    <property type="entry name" value="trans_reg_C"/>
    <property type="match status" value="1"/>
</dbReference>